<dbReference type="EMBL" id="CAMPGE010000310">
    <property type="protein sequence ID" value="CAI2359051.1"/>
    <property type="molecule type" value="Genomic_DNA"/>
</dbReference>
<gene>
    <name evidence="7" type="ORF">ECRASSUSDP1_LOCUS336</name>
</gene>
<dbReference type="GO" id="GO:0005634">
    <property type="term" value="C:nucleus"/>
    <property type="evidence" value="ECO:0007669"/>
    <property type="project" value="TreeGrafter"/>
</dbReference>
<keyword evidence="2" id="KW-0645">Protease</keyword>
<evidence type="ECO:0000256" key="5">
    <source>
        <dbReference type="SAM" id="MobiDB-lite"/>
    </source>
</evidence>
<evidence type="ECO:0000256" key="1">
    <source>
        <dbReference type="ARBA" id="ARBA00005234"/>
    </source>
</evidence>
<proteinExistence type="inferred from homology"/>
<feature type="region of interest" description="Disordered" evidence="5">
    <location>
        <begin position="380"/>
        <end position="406"/>
    </location>
</feature>
<dbReference type="Gene3D" id="3.40.395.10">
    <property type="entry name" value="Adenoviral Proteinase, Chain A"/>
    <property type="match status" value="1"/>
</dbReference>
<keyword evidence="4" id="KW-0788">Thiol protease</keyword>
<comment type="similarity">
    <text evidence="1">Belongs to the peptidase C48 family.</text>
</comment>
<dbReference type="GO" id="GO:0016929">
    <property type="term" value="F:deSUMOylase activity"/>
    <property type="evidence" value="ECO:0007669"/>
    <property type="project" value="TreeGrafter"/>
</dbReference>
<evidence type="ECO:0000313" key="7">
    <source>
        <dbReference type="EMBL" id="CAI2359051.1"/>
    </source>
</evidence>
<dbReference type="InterPro" id="IPR003653">
    <property type="entry name" value="Peptidase_C48_C"/>
</dbReference>
<evidence type="ECO:0000256" key="3">
    <source>
        <dbReference type="ARBA" id="ARBA00022801"/>
    </source>
</evidence>
<feature type="compositionally biased region" description="Low complexity" evidence="5">
    <location>
        <begin position="13"/>
        <end position="29"/>
    </location>
</feature>
<reference evidence="7" key="1">
    <citation type="submission" date="2023-07" db="EMBL/GenBank/DDBJ databases">
        <authorList>
            <consortium name="AG Swart"/>
            <person name="Singh M."/>
            <person name="Singh A."/>
            <person name="Seah K."/>
            <person name="Emmerich C."/>
        </authorList>
    </citation>
    <scope>NUCLEOTIDE SEQUENCE</scope>
    <source>
        <strain evidence="7">DP1</strain>
    </source>
</reference>
<keyword evidence="3" id="KW-0378">Hydrolase</keyword>
<dbReference type="PROSITE" id="PS50600">
    <property type="entry name" value="ULP_PROTEASE"/>
    <property type="match status" value="1"/>
</dbReference>
<dbReference type="SUPFAM" id="SSF54001">
    <property type="entry name" value="Cysteine proteinases"/>
    <property type="match status" value="1"/>
</dbReference>
<dbReference type="GO" id="GO:0016926">
    <property type="term" value="P:protein desumoylation"/>
    <property type="evidence" value="ECO:0007669"/>
    <property type="project" value="TreeGrafter"/>
</dbReference>
<feature type="domain" description="Ubiquitin-like protease family profile" evidence="6">
    <location>
        <begin position="412"/>
        <end position="588"/>
    </location>
</feature>
<accession>A0AAD1U2C8</accession>
<dbReference type="PANTHER" id="PTHR12606">
    <property type="entry name" value="SENTRIN/SUMO-SPECIFIC PROTEASE"/>
    <property type="match status" value="1"/>
</dbReference>
<comment type="caution">
    <text evidence="7">The sequence shown here is derived from an EMBL/GenBank/DDBJ whole genome shotgun (WGS) entry which is preliminary data.</text>
</comment>
<evidence type="ECO:0000256" key="4">
    <source>
        <dbReference type="ARBA" id="ARBA00022807"/>
    </source>
</evidence>
<dbReference type="Proteomes" id="UP001295684">
    <property type="component" value="Unassembled WGS sequence"/>
</dbReference>
<evidence type="ECO:0000313" key="8">
    <source>
        <dbReference type="Proteomes" id="UP001295684"/>
    </source>
</evidence>
<dbReference type="PANTHER" id="PTHR12606:SF141">
    <property type="entry name" value="GH15225P-RELATED"/>
    <property type="match status" value="1"/>
</dbReference>
<dbReference type="InterPro" id="IPR038765">
    <property type="entry name" value="Papain-like_cys_pep_sf"/>
</dbReference>
<dbReference type="Pfam" id="PF02902">
    <property type="entry name" value="Peptidase_C48"/>
    <property type="match status" value="1"/>
</dbReference>
<evidence type="ECO:0000256" key="2">
    <source>
        <dbReference type="ARBA" id="ARBA00022670"/>
    </source>
</evidence>
<dbReference type="AlphaFoldDB" id="A0AAD1U2C8"/>
<organism evidence="7 8">
    <name type="scientific">Euplotes crassus</name>
    <dbReference type="NCBI Taxonomy" id="5936"/>
    <lineage>
        <taxon>Eukaryota</taxon>
        <taxon>Sar</taxon>
        <taxon>Alveolata</taxon>
        <taxon>Ciliophora</taxon>
        <taxon>Intramacronucleata</taxon>
        <taxon>Spirotrichea</taxon>
        <taxon>Hypotrichia</taxon>
        <taxon>Euplotida</taxon>
        <taxon>Euplotidae</taxon>
        <taxon>Moneuplotes</taxon>
    </lineage>
</organism>
<feature type="region of interest" description="Disordered" evidence="5">
    <location>
        <begin position="1"/>
        <end position="29"/>
    </location>
</feature>
<keyword evidence="8" id="KW-1185">Reference proteome</keyword>
<protein>
    <recommendedName>
        <fullName evidence="6">Ubiquitin-like protease family profile domain-containing protein</fullName>
    </recommendedName>
</protein>
<evidence type="ECO:0000259" key="6">
    <source>
        <dbReference type="PROSITE" id="PS50600"/>
    </source>
</evidence>
<name>A0AAD1U2C8_EUPCR</name>
<sequence length="633" mass="73870">MTEILPSPEMQGSSLDSEIENSSSSSCNDESLTNFKIKCNIIGKEDCELFQDLDERSPDEYFINRQKSEFTHEDDPFNFKSERQPFMLFQNMHIGKAEWDTGDKLMSSKYLGATLLNPNDDLEANLHMDCGNNDQLEELLGLKKPEKPESAKKLIEPQIKTKKPTQEIQEEQKEEIVKIREERKELPEITEEKECPSLLLTEGTPEFELDLDNLGSDEPWRNEEFQFNSCDYKITTPIKDVLDDTEQTPKKRDLKNLQKLNEYQEIAEPNTLEKTPTEKYLPEDDLNVDKISCREDSLHGQNGDTSDLDSLKNEEAPIIVKIERDVSTSAKKQPLKKILKKPEDPSKKSKAIFNILKKEGKTKKKTKKVHFTFKGIEKGSSKKKVAKEKPPKAKLQPNKQPKKEETTIDVNYEISEQGYERLKNNQWLNDEVINAFIQLINKELAAGRYLTREVTFLQTYACPIILGLDPEKYEKKISKLFKKVDLKKQRWIYIPVHYQESHWLLILVDAKDKKFIIVDSMKSLSFPKRYEIVKNIKRFFEIKSKNDELYPSAKKKATKKWGLWYRTCTQQPNDYDCGVFLCLNMMILSCNLLKSIYSKIYFPANKSDEYREFICQSLQNKELRRDFKDIIHG</sequence>
<dbReference type="GO" id="GO:0006508">
    <property type="term" value="P:proteolysis"/>
    <property type="evidence" value="ECO:0007669"/>
    <property type="project" value="UniProtKB-KW"/>
</dbReference>